<accession>A0A9D1NR10</accession>
<evidence type="ECO:0000256" key="6">
    <source>
        <dbReference type="HAMAP-Rule" id="MF_00361"/>
    </source>
</evidence>
<dbReference type="InterPro" id="IPR017437">
    <property type="entry name" value="ATP-NAD_kinase_PpnK-typ_C"/>
</dbReference>
<dbReference type="HAMAP" id="MF_00361">
    <property type="entry name" value="NAD_kinase"/>
    <property type="match status" value="1"/>
</dbReference>
<dbReference type="GO" id="GO:0006741">
    <property type="term" value="P:NADP+ biosynthetic process"/>
    <property type="evidence" value="ECO:0007669"/>
    <property type="project" value="UniProtKB-UniRule"/>
</dbReference>
<dbReference type="InterPro" id="IPR016064">
    <property type="entry name" value="NAD/diacylglycerol_kinase_sf"/>
</dbReference>
<name>A0A9D1NR10_9FIRM</name>
<keyword evidence="2 6" id="KW-0418">Kinase</keyword>
<dbReference type="GO" id="GO:0003951">
    <property type="term" value="F:NAD+ kinase activity"/>
    <property type="evidence" value="ECO:0007669"/>
    <property type="project" value="UniProtKB-UniRule"/>
</dbReference>
<dbReference type="GO" id="GO:0046872">
    <property type="term" value="F:metal ion binding"/>
    <property type="evidence" value="ECO:0007669"/>
    <property type="project" value="UniProtKB-UniRule"/>
</dbReference>
<comment type="subcellular location">
    <subcellularLocation>
        <location evidence="6">Cytoplasm</location>
    </subcellularLocation>
</comment>
<comment type="similarity">
    <text evidence="6">Belongs to the NAD kinase family.</text>
</comment>
<gene>
    <name evidence="6" type="primary">nadK</name>
    <name evidence="7" type="ORF">IAD28_04390</name>
</gene>
<evidence type="ECO:0000256" key="3">
    <source>
        <dbReference type="ARBA" id="ARBA00022857"/>
    </source>
</evidence>
<comment type="caution">
    <text evidence="6">Lacks conserved residue(s) required for the propagation of feature annotation.</text>
</comment>
<feature type="binding site" evidence="6">
    <location>
        <begin position="142"/>
        <end position="143"/>
    </location>
    <ligand>
        <name>NAD(+)</name>
        <dbReference type="ChEBI" id="CHEBI:57540"/>
    </ligand>
</feature>
<dbReference type="SUPFAM" id="SSF111331">
    <property type="entry name" value="NAD kinase/diacylglycerol kinase-like"/>
    <property type="match status" value="1"/>
</dbReference>
<dbReference type="Proteomes" id="UP000823960">
    <property type="component" value="Unassembled WGS sequence"/>
</dbReference>
<protein>
    <recommendedName>
        <fullName evidence="6">NAD kinase</fullName>
        <ecNumber evidence="6">2.7.1.23</ecNumber>
    </recommendedName>
    <alternativeName>
        <fullName evidence="6">ATP-dependent NAD kinase</fullName>
    </alternativeName>
</protein>
<dbReference type="PANTHER" id="PTHR20275:SF0">
    <property type="entry name" value="NAD KINASE"/>
    <property type="match status" value="1"/>
</dbReference>
<reference evidence="7" key="2">
    <citation type="journal article" date="2021" name="PeerJ">
        <title>Extensive microbial diversity within the chicken gut microbiome revealed by metagenomics and culture.</title>
        <authorList>
            <person name="Gilroy R."/>
            <person name="Ravi A."/>
            <person name="Getino M."/>
            <person name="Pursley I."/>
            <person name="Horton D.L."/>
            <person name="Alikhan N.F."/>
            <person name="Baker D."/>
            <person name="Gharbi K."/>
            <person name="Hall N."/>
            <person name="Watson M."/>
            <person name="Adriaenssens E.M."/>
            <person name="Foster-Nyarko E."/>
            <person name="Jarju S."/>
            <person name="Secka A."/>
            <person name="Antonio M."/>
            <person name="Oren A."/>
            <person name="Chaudhuri R.R."/>
            <person name="La Ragione R."/>
            <person name="Hildebrand F."/>
            <person name="Pallen M.J."/>
        </authorList>
    </citation>
    <scope>NUCLEOTIDE SEQUENCE</scope>
    <source>
        <strain evidence="7">1370</strain>
    </source>
</reference>
<evidence type="ECO:0000256" key="5">
    <source>
        <dbReference type="ARBA" id="ARBA00047925"/>
    </source>
</evidence>
<comment type="cofactor">
    <cofactor evidence="6">
        <name>a divalent metal cation</name>
        <dbReference type="ChEBI" id="CHEBI:60240"/>
    </cofactor>
</comment>
<dbReference type="PANTHER" id="PTHR20275">
    <property type="entry name" value="NAD KINASE"/>
    <property type="match status" value="1"/>
</dbReference>
<dbReference type="Pfam" id="PF01513">
    <property type="entry name" value="NAD_kinase"/>
    <property type="match status" value="1"/>
</dbReference>
<proteinExistence type="inferred from homology"/>
<feature type="binding site" evidence="6">
    <location>
        <position position="170"/>
    </location>
    <ligand>
        <name>NAD(+)</name>
        <dbReference type="ChEBI" id="CHEBI:57540"/>
    </ligand>
</feature>
<dbReference type="GO" id="GO:0051287">
    <property type="term" value="F:NAD binding"/>
    <property type="evidence" value="ECO:0007669"/>
    <property type="project" value="UniProtKB-ARBA"/>
</dbReference>
<comment type="function">
    <text evidence="6">Involved in the regulation of the intracellular balance of NAD and NADP, and is a key enzyme in the biosynthesis of NADP. Catalyzes specifically the phosphorylation on 2'-hydroxyl of the adenosine moiety of NAD to yield NADP.</text>
</comment>
<keyword evidence="4 6" id="KW-0520">NAD</keyword>
<dbReference type="InterPro" id="IPR017438">
    <property type="entry name" value="ATP-NAD_kinase_N"/>
</dbReference>
<dbReference type="GO" id="GO:0005524">
    <property type="term" value="F:ATP binding"/>
    <property type="evidence" value="ECO:0007669"/>
    <property type="project" value="UniProtKB-KW"/>
</dbReference>
<reference evidence="7" key="1">
    <citation type="submission" date="2020-10" db="EMBL/GenBank/DDBJ databases">
        <authorList>
            <person name="Gilroy R."/>
        </authorList>
    </citation>
    <scope>NUCLEOTIDE SEQUENCE</scope>
    <source>
        <strain evidence="7">1370</strain>
    </source>
</reference>
<dbReference type="GO" id="GO:0005737">
    <property type="term" value="C:cytoplasm"/>
    <property type="evidence" value="ECO:0007669"/>
    <property type="project" value="UniProtKB-SubCell"/>
</dbReference>
<feature type="binding site" evidence="6">
    <location>
        <position position="172"/>
    </location>
    <ligand>
        <name>NAD(+)</name>
        <dbReference type="ChEBI" id="CHEBI:57540"/>
    </ligand>
</feature>
<evidence type="ECO:0000256" key="1">
    <source>
        <dbReference type="ARBA" id="ARBA00022679"/>
    </source>
</evidence>
<dbReference type="Gene3D" id="2.60.200.30">
    <property type="entry name" value="Probable inorganic polyphosphate/atp-NAD kinase, domain 2"/>
    <property type="match status" value="1"/>
</dbReference>
<keyword evidence="6" id="KW-0067">ATP-binding</keyword>
<sequence>MLRVFIYPNLEKPHAWELTKNASRLLSGLGCGIIFTDSVPRELTDNAIISGSIKEAVTLCDIIVTIGGDGTILNIAELAAREKRKLLGINCGRLGFMASMEAEDLDKLGKLCTGEYTTESRMMLSASVTRRDGVVSSYTALNDIVITHGFNYNINDFTVMADDIKISSLRADGLIFSTPTGASAYSLSAGGPLIEPTLDCIEFTQICPHSLFARSMILSADKVLTVRFEADGEIGISSDGSDPDPLTKNDIISIGRSPYRLDLIDITGDNYFKSIGSKLMQPAK</sequence>
<keyword evidence="6" id="KW-0547">Nucleotide-binding</keyword>
<keyword evidence="1 6" id="KW-0808">Transferase</keyword>
<evidence type="ECO:0000313" key="7">
    <source>
        <dbReference type="EMBL" id="HIV10912.1"/>
    </source>
</evidence>
<evidence type="ECO:0000256" key="2">
    <source>
        <dbReference type="ARBA" id="ARBA00022777"/>
    </source>
</evidence>
<dbReference type="AlphaFoldDB" id="A0A9D1NR10"/>
<feature type="binding site" evidence="6">
    <location>
        <begin position="69"/>
        <end position="70"/>
    </location>
    <ligand>
        <name>NAD(+)</name>
        <dbReference type="ChEBI" id="CHEBI:57540"/>
    </ligand>
</feature>
<organism evidence="7 8">
    <name type="scientific">Candidatus Faeciplasma avium</name>
    <dbReference type="NCBI Taxonomy" id="2840798"/>
    <lineage>
        <taxon>Bacteria</taxon>
        <taxon>Bacillati</taxon>
        <taxon>Bacillota</taxon>
        <taxon>Clostridia</taxon>
        <taxon>Eubacteriales</taxon>
        <taxon>Oscillospiraceae</taxon>
        <taxon>Oscillospiraceae incertae sedis</taxon>
        <taxon>Candidatus Faeciplasma</taxon>
    </lineage>
</organism>
<comment type="caution">
    <text evidence="7">The sequence shown here is derived from an EMBL/GenBank/DDBJ whole genome shotgun (WGS) entry which is preliminary data.</text>
</comment>
<evidence type="ECO:0000256" key="4">
    <source>
        <dbReference type="ARBA" id="ARBA00023027"/>
    </source>
</evidence>
<feature type="active site" description="Proton acceptor" evidence="6">
    <location>
        <position position="69"/>
    </location>
</feature>
<dbReference type="GO" id="GO:0019674">
    <property type="term" value="P:NAD+ metabolic process"/>
    <property type="evidence" value="ECO:0007669"/>
    <property type="project" value="InterPro"/>
</dbReference>
<feature type="binding site" evidence="6">
    <location>
        <begin position="183"/>
        <end position="188"/>
    </location>
    <ligand>
        <name>NAD(+)</name>
        <dbReference type="ChEBI" id="CHEBI:57540"/>
    </ligand>
</feature>
<keyword evidence="3 6" id="KW-0521">NADP</keyword>
<keyword evidence="6" id="KW-0963">Cytoplasm</keyword>
<dbReference type="Pfam" id="PF20143">
    <property type="entry name" value="NAD_kinase_C"/>
    <property type="match status" value="1"/>
</dbReference>
<dbReference type="EMBL" id="DVOL01000058">
    <property type="protein sequence ID" value="HIV10912.1"/>
    <property type="molecule type" value="Genomic_DNA"/>
</dbReference>
<dbReference type="InterPro" id="IPR002504">
    <property type="entry name" value="NADK"/>
</dbReference>
<dbReference type="EC" id="2.7.1.23" evidence="6"/>
<comment type="catalytic activity">
    <reaction evidence="5 6">
        <text>NAD(+) + ATP = ADP + NADP(+) + H(+)</text>
        <dbReference type="Rhea" id="RHEA:18629"/>
        <dbReference type="ChEBI" id="CHEBI:15378"/>
        <dbReference type="ChEBI" id="CHEBI:30616"/>
        <dbReference type="ChEBI" id="CHEBI:57540"/>
        <dbReference type="ChEBI" id="CHEBI:58349"/>
        <dbReference type="ChEBI" id="CHEBI:456216"/>
        <dbReference type="EC" id="2.7.1.23"/>
    </reaction>
</comment>
<dbReference type="Gene3D" id="3.40.50.10330">
    <property type="entry name" value="Probable inorganic polyphosphate/atp-NAD kinase, domain 1"/>
    <property type="match status" value="1"/>
</dbReference>
<evidence type="ECO:0000313" key="8">
    <source>
        <dbReference type="Proteomes" id="UP000823960"/>
    </source>
</evidence>